<gene>
    <name evidence="2" type="ORF">METD_I1449</name>
</gene>
<dbReference type="HOGENOM" id="CLU_1213686_0_0_5"/>
<proteinExistence type="predicted"/>
<evidence type="ECO:0000313" key="2">
    <source>
        <dbReference type="EMBL" id="CAX23055.1"/>
    </source>
</evidence>
<sequence length="228" mass="23912">MRNPRRLTPEFRDETVRLAELFGRLRRQVAEDLEGDSPCGIGRTAIVICAWMTGRPISGRTWRPGRSGGIARTMCWARNGKIRKRLPSPLHVAKSNGFARLKAARHKTPSIGSSKPALLRRTPTPFAALSGAGIYSGEISMSKSMIVAAALTLMLAGGALAQTAGGSAEQNLNNPGSVKSNAEKGMPSRDVPATAGTAPGGATTAPGSTERNLNNPGSVKSDAEKAGR</sequence>
<evidence type="ECO:0000256" key="1">
    <source>
        <dbReference type="SAM" id="MobiDB-lite"/>
    </source>
</evidence>
<protein>
    <submittedName>
        <fullName evidence="2">Uncharacterized protein</fullName>
    </submittedName>
</protein>
<dbReference type="KEGG" id="mdi:METDI1449"/>
<evidence type="ECO:0000313" key="3">
    <source>
        <dbReference type="Proteomes" id="UP000008070"/>
    </source>
</evidence>
<accession>C7CFX9</accession>
<feature type="region of interest" description="Disordered" evidence="1">
    <location>
        <begin position="166"/>
        <end position="228"/>
    </location>
</feature>
<organism evidence="2 3">
    <name type="scientific">Methylorubrum extorquens (strain DSM 6343 / CIP 106787 / DM4)</name>
    <name type="common">Methylobacterium extorquens</name>
    <dbReference type="NCBI Taxonomy" id="661410"/>
    <lineage>
        <taxon>Bacteria</taxon>
        <taxon>Pseudomonadati</taxon>
        <taxon>Pseudomonadota</taxon>
        <taxon>Alphaproteobacteria</taxon>
        <taxon>Hyphomicrobiales</taxon>
        <taxon>Methylobacteriaceae</taxon>
        <taxon>Methylorubrum</taxon>
    </lineage>
</organism>
<name>C7CFX9_METED</name>
<feature type="compositionally biased region" description="Polar residues" evidence="1">
    <location>
        <begin position="209"/>
        <end position="218"/>
    </location>
</feature>
<feature type="compositionally biased region" description="Polar residues" evidence="1">
    <location>
        <begin position="169"/>
        <end position="180"/>
    </location>
</feature>
<feature type="compositionally biased region" description="Low complexity" evidence="1">
    <location>
        <begin position="192"/>
        <end position="207"/>
    </location>
</feature>
<dbReference type="Proteomes" id="UP000008070">
    <property type="component" value="Chromosome"/>
</dbReference>
<reference evidence="3" key="1">
    <citation type="journal article" date="2009" name="PLoS ONE">
        <title>Methylobacterium genome sequences: a reference blueprint to investigate microbial metabolism of C1 compounds from natural and industrial sources.</title>
        <authorList>
            <person name="Vuilleumier S."/>
            <person name="Chistoserdova L."/>
            <person name="Lee M.-C."/>
            <person name="Bringel F."/>
            <person name="Lajus A."/>
            <person name="Zhou Y."/>
            <person name="Gourion B."/>
            <person name="Barbe V."/>
            <person name="Chang J."/>
            <person name="Cruveiller S."/>
            <person name="Dossat C."/>
            <person name="Gillett W."/>
            <person name="Gruffaz C."/>
            <person name="Haugen E."/>
            <person name="Hourcade E."/>
            <person name="Levy R."/>
            <person name="Mangenot S."/>
            <person name="Muller E."/>
            <person name="Nadalig T."/>
            <person name="Pagni M."/>
            <person name="Penny C."/>
            <person name="Peyraud R."/>
            <person name="Robinson D.G."/>
            <person name="Roche D."/>
            <person name="Rouy Z."/>
            <person name="Saenampechek C."/>
            <person name="Salvignol G."/>
            <person name="Vallenet D."/>
            <person name="Wu Z."/>
            <person name="Marx C.J."/>
            <person name="Vorholt J.A."/>
            <person name="Olson M.V."/>
            <person name="Kaul R."/>
            <person name="Weissenbach J."/>
            <person name="Medigue C."/>
            <person name="Lidstrom M.E."/>
        </authorList>
    </citation>
    <scope>NUCLEOTIDE SEQUENCE [LARGE SCALE GENOMIC DNA]</scope>
    <source>
        <strain evidence="3">DSM 6343 / CIP 106787 / DM4</strain>
    </source>
</reference>
<dbReference type="EMBL" id="FP103042">
    <property type="protein sequence ID" value="CAX23055.1"/>
    <property type="molecule type" value="Genomic_DNA"/>
</dbReference>
<dbReference type="AlphaFoldDB" id="C7CFX9"/>